<dbReference type="Proteomes" id="UP000823388">
    <property type="component" value="Chromosome 8K"/>
</dbReference>
<name>A0A8T0PTT0_PANVG</name>
<organism evidence="1 2">
    <name type="scientific">Panicum virgatum</name>
    <name type="common">Blackwell switchgrass</name>
    <dbReference type="NCBI Taxonomy" id="38727"/>
    <lineage>
        <taxon>Eukaryota</taxon>
        <taxon>Viridiplantae</taxon>
        <taxon>Streptophyta</taxon>
        <taxon>Embryophyta</taxon>
        <taxon>Tracheophyta</taxon>
        <taxon>Spermatophyta</taxon>
        <taxon>Magnoliopsida</taxon>
        <taxon>Liliopsida</taxon>
        <taxon>Poales</taxon>
        <taxon>Poaceae</taxon>
        <taxon>PACMAD clade</taxon>
        <taxon>Panicoideae</taxon>
        <taxon>Panicodae</taxon>
        <taxon>Paniceae</taxon>
        <taxon>Panicinae</taxon>
        <taxon>Panicum</taxon>
        <taxon>Panicum sect. Hiantes</taxon>
    </lineage>
</organism>
<dbReference type="AlphaFoldDB" id="A0A8T0PTT0"/>
<accession>A0A8T0PTT0</accession>
<evidence type="ECO:0000313" key="2">
    <source>
        <dbReference type="Proteomes" id="UP000823388"/>
    </source>
</evidence>
<comment type="caution">
    <text evidence="1">The sequence shown here is derived from an EMBL/GenBank/DDBJ whole genome shotgun (WGS) entry which is preliminary data.</text>
</comment>
<gene>
    <name evidence="1" type="ORF">PVAP13_8KG139100</name>
</gene>
<proteinExistence type="predicted"/>
<sequence length="32" mass="3716">MRGNSNRMGQRGGVLCEQRQVSIPSSYYQERQ</sequence>
<protein>
    <submittedName>
        <fullName evidence="1">Uncharacterized protein</fullName>
    </submittedName>
</protein>
<evidence type="ECO:0000313" key="1">
    <source>
        <dbReference type="EMBL" id="KAG2561464.1"/>
    </source>
</evidence>
<dbReference type="EMBL" id="CM029051">
    <property type="protein sequence ID" value="KAG2561464.1"/>
    <property type="molecule type" value="Genomic_DNA"/>
</dbReference>
<keyword evidence="2" id="KW-1185">Reference proteome</keyword>
<reference evidence="1" key="1">
    <citation type="submission" date="2020-05" db="EMBL/GenBank/DDBJ databases">
        <title>WGS assembly of Panicum virgatum.</title>
        <authorList>
            <person name="Lovell J.T."/>
            <person name="Jenkins J."/>
            <person name="Shu S."/>
            <person name="Juenger T.E."/>
            <person name="Schmutz J."/>
        </authorList>
    </citation>
    <scope>NUCLEOTIDE SEQUENCE</scope>
    <source>
        <strain evidence="1">AP13</strain>
    </source>
</reference>